<dbReference type="Proteomes" id="UP000236370">
    <property type="component" value="Unassembled WGS sequence"/>
</dbReference>
<accession>A0A2J8KTI1</accession>
<evidence type="ECO:0000313" key="1">
    <source>
        <dbReference type="EMBL" id="PNI38327.1"/>
    </source>
</evidence>
<name>A0A2J8KTI1_PANTR</name>
<gene>
    <name evidence="1" type="ORF">CK820_G0036207</name>
</gene>
<sequence>MPLPILLHVQEQILKMLVYHLLKLYLRILPTTKKNTLFILPKSLKHHKVVTLNKMKPQER</sequence>
<comment type="caution">
    <text evidence="1">The sequence shown here is derived from an EMBL/GenBank/DDBJ whole genome shotgun (WGS) entry which is preliminary data.</text>
</comment>
<proteinExistence type="predicted"/>
<protein>
    <submittedName>
        <fullName evidence="1">SECISBP2 isoform 14</fullName>
    </submittedName>
</protein>
<feature type="non-terminal residue" evidence="1">
    <location>
        <position position="60"/>
    </location>
</feature>
<evidence type="ECO:0000313" key="2">
    <source>
        <dbReference type="Proteomes" id="UP000236370"/>
    </source>
</evidence>
<dbReference type="AlphaFoldDB" id="A0A2J8KTI1"/>
<reference evidence="1 2" key="1">
    <citation type="submission" date="2017-12" db="EMBL/GenBank/DDBJ databases">
        <title>High-resolution comparative analysis of great ape genomes.</title>
        <authorList>
            <person name="Pollen A."/>
            <person name="Hastie A."/>
            <person name="Hormozdiari F."/>
            <person name="Dougherty M."/>
            <person name="Liu R."/>
            <person name="Chaisson M."/>
            <person name="Hoppe E."/>
            <person name="Hill C."/>
            <person name="Pang A."/>
            <person name="Hillier L."/>
            <person name="Baker C."/>
            <person name="Armstrong J."/>
            <person name="Shendure J."/>
            <person name="Paten B."/>
            <person name="Wilson R."/>
            <person name="Chao H."/>
            <person name="Schneider V."/>
            <person name="Ventura M."/>
            <person name="Kronenberg Z."/>
            <person name="Murali S."/>
            <person name="Gordon D."/>
            <person name="Cantsilieris S."/>
            <person name="Munson K."/>
            <person name="Nelson B."/>
            <person name="Raja A."/>
            <person name="Underwood J."/>
            <person name="Diekhans M."/>
            <person name="Fiddes I."/>
            <person name="Haussler D."/>
            <person name="Eichler E."/>
        </authorList>
    </citation>
    <scope>NUCLEOTIDE SEQUENCE [LARGE SCALE GENOMIC DNA]</scope>
    <source>
        <strain evidence="1">Yerkes chimp pedigree #C0471</strain>
    </source>
</reference>
<organism evidence="1 2">
    <name type="scientific">Pan troglodytes</name>
    <name type="common">Chimpanzee</name>
    <dbReference type="NCBI Taxonomy" id="9598"/>
    <lineage>
        <taxon>Eukaryota</taxon>
        <taxon>Metazoa</taxon>
        <taxon>Chordata</taxon>
        <taxon>Craniata</taxon>
        <taxon>Vertebrata</taxon>
        <taxon>Euteleostomi</taxon>
        <taxon>Mammalia</taxon>
        <taxon>Eutheria</taxon>
        <taxon>Euarchontoglires</taxon>
        <taxon>Primates</taxon>
        <taxon>Haplorrhini</taxon>
        <taxon>Catarrhini</taxon>
        <taxon>Hominidae</taxon>
        <taxon>Pan</taxon>
    </lineage>
</organism>
<dbReference type="EMBL" id="NBAG03000341">
    <property type="protein sequence ID" value="PNI38327.1"/>
    <property type="molecule type" value="Genomic_DNA"/>
</dbReference>